<evidence type="ECO:0000313" key="2">
    <source>
        <dbReference type="EMBL" id="GEZ81662.1"/>
    </source>
</evidence>
<evidence type="ECO:0000256" key="1">
    <source>
        <dbReference type="SAM" id="MobiDB-lite"/>
    </source>
</evidence>
<protein>
    <submittedName>
        <fullName evidence="2">Uncharacterized protein</fullName>
    </submittedName>
</protein>
<organism evidence="2">
    <name type="scientific">Tanacetum cinerariifolium</name>
    <name type="common">Dalmatian daisy</name>
    <name type="synonym">Chrysanthemum cinerariifolium</name>
    <dbReference type="NCBI Taxonomy" id="118510"/>
    <lineage>
        <taxon>Eukaryota</taxon>
        <taxon>Viridiplantae</taxon>
        <taxon>Streptophyta</taxon>
        <taxon>Embryophyta</taxon>
        <taxon>Tracheophyta</taxon>
        <taxon>Spermatophyta</taxon>
        <taxon>Magnoliopsida</taxon>
        <taxon>eudicotyledons</taxon>
        <taxon>Gunneridae</taxon>
        <taxon>Pentapetalae</taxon>
        <taxon>asterids</taxon>
        <taxon>campanulids</taxon>
        <taxon>Asterales</taxon>
        <taxon>Asteraceae</taxon>
        <taxon>Asteroideae</taxon>
        <taxon>Anthemideae</taxon>
        <taxon>Anthemidinae</taxon>
        <taxon>Tanacetum</taxon>
    </lineage>
</organism>
<comment type="caution">
    <text evidence="2">The sequence shown here is derived from an EMBL/GenBank/DDBJ whole genome shotgun (WGS) entry which is preliminary data.</text>
</comment>
<sequence length="237" mass="27753">MHTEELVIEPTEEVIIDASNDDVVNDVDQPQNDISPKHNWFTQPPRPPTLDPEWNKGKAVDDSQEHTWFNELVELIDNYTSSKKVTSHLNDIEDMLFLVVQHKLFQLDGSDIVDLVVALCMFTRSLIIQRRVEDVQLGVESYQKKINNTKPQKDFPRISIKELYMPSFDPPGVVYEDLNKKKRVIRADELYKFSDGTLKLVHDELHHRILNFRLGYNKKISRRKMVSYRQEEVRAHG</sequence>
<gene>
    <name evidence="2" type="ORF">Tci_553635</name>
</gene>
<accession>A0A699IS00</accession>
<reference evidence="2" key="1">
    <citation type="journal article" date="2019" name="Sci. Rep.">
        <title>Draft genome of Tanacetum cinerariifolium, the natural source of mosquito coil.</title>
        <authorList>
            <person name="Yamashiro T."/>
            <person name="Shiraishi A."/>
            <person name="Satake H."/>
            <person name="Nakayama K."/>
        </authorList>
    </citation>
    <scope>NUCLEOTIDE SEQUENCE</scope>
</reference>
<dbReference type="EMBL" id="BKCJ010327530">
    <property type="protein sequence ID" value="GEZ81662.1"/>
    <property type="molecule type" value="Genomic_DNA"/>
</dbReference>
<feature type="region of interest" description="Disordered" evidence="1">
    <location>
        <begin position="31"/>
        <end position="52"/>
    </location>
</feature>
<name>A0A699IS00_TANCI</name>
<dbReference type="AlphaFoldDB" id="A0A699IS00"/>
<proteinExistence type="predicted"/>